<comment type="caution">
    <text evidence="7">The sequence shown here is derived from an EMBL/GenBank/DDBJ whole genome shotgun (WGS) entry which is preliminary data.</text>
</comment>
<keyword evidence="4 5" id="KW-0067">ATP-binding</keyword>
<dbReference type="PROSITE" id="PS00108">
    <property type="entry name" value="PROTEIN_KINASE_ST"/>
    <property type="match status" value="1"/>
</dbReference>
<reference evidence="8" key="1">
    <citation type="journal article" date="2019" name="Int. J. Syst. Evol. Microbiol.">
        <title>The Global Catalogue of Microorganisms (GCM) 10K type strain sequencing project: providing services to taxonomists for standard genome sequencing and annotation.</title>
        <authorList>
            <consortium name="The Broad Institute Genomics Platform"/>
            <consortium name="The Broad Institute Genome Sequencing Center for Infectious Disease"/>
            <person name="Wu L."/>
            <person name="Ma J."/>
        </authorList>
    </citation>
    <scope>NUCLEOTIDE SEQUENCE [LARGE SCALE GENOMIC DNA]</scope>
    <source>
        <strain evidence="8">CCUG 30340</strain>
    </source>
</reference>
<keyword evidence="2 5" id="KW-0547">Nucleotide-binding</keyword>
<accession>A0ABV9QU29</accession>
<gene>
    <name evidence="7" type="ORF">ACFO6Q_11115</name>
</gene>
<dbReference type="SUPFAM" id="SSF56112">
    <property type="entry name" value="Protein kinase-like (PK-like)"/>
    <property type="match status" value="1"/>
</dbReference>
<dbReference type="Proteomes" id="UP001595886">
    <property type="component" value="Unassembled WGS sequence"/>
</dbReference>
<dbReference type="GO" id="GO:0016301">
    <property type="term" value="F:kinase activity"/>
    <property type="evidence" value="ECO:0007669"/>
    <property type="project" value="UniProtKB-KW"/>
</dbReference>
<dbReference type="SMART" id="SM00220">
    <property type="entry name" value="S_TKc"/>
    <property type="match status" value="1"/>
</dbReference>
<feature type="domain" description="Protein kinase" evidence="6">
    <location>
        <begin position="86"/>
        <end position="371"/>
    </location>
</feature>
<evidence type="ECO:0000256" key="4">
    <source>
        <dbReference type="ARBA" id="ARBA00022840"/>
    </source>
</evidence>
<dbReference type="Pfam" id="PF00069">
    <property type="entry name" value="Pkinase"/>
    <property type="match status" value="1"/>
</dbReference>
<dbReference type="CDD" id="cd14014">
    <property type="entry name" value="STKc_PknB_like"/>
    <property type="match status" value="1"/>
</dbReference>
<feature type="binding site" evidence="5">
    <location>
        <position position="117"/>
    </location>
    <ligand>
        <name>ATP</name>
        <dbReference type="ChEBI" id="CHEBI:30616"/>
    </ligand>
</feature>
<evidence type="ECO:0000259" key="6">
    <source>
        <dbReference type="PROSITE" id="PS50011"/>
    </source>
</evidence>
<name>A0ABV9QU29_9GAMM</name>
<dbReference type="Gene3D" id="1.25.40.10">
    <property type="entry name" value="Tetratricopeptide repeat domain"/>
    <property type="match status" value="3"/>
</dbReference>
<keyword evidence="1" id="KW-0808">Transferase</keyword>
<dbReference type="SUPFAM" id="SSF48452">
    <property type="entry name" value="TPR-like"/>
    <property type="match status" value="3"/>
</dbReference>
<dbReference type="InterPro" id="IPR017441">
    <property type="entry name" value="Protein_kinase_ATP_BS"/>
</dbReference>
<keyword evidence="3 7" id="KW-0418">Kinase</keyword>
<dbReference type="Gene3D" id="1.10.510.10">
    <property type="entry name" value="Transferase(Phosphotransferase) domain 1"/>
    <property type="match status" value="1"/>
</dbReference>
<dbReference type="InterPro" id="IPR000719">
    <property type="entry name" value="Prot_kinase_dom"/>
</dbReference>
<dbReference type="PROSITE" id="PS00107">
    <property type="entry name" value="PROTEIN_KINASE_ATP"/>
    <property type="match status" value="1"/>
</dbReference>
<dbReference type="InterPro" id="IPR011990">
    <property type="entry name" value="TPR-like_helical_dom_sf"/>
</dbReference>
<dbReference type="RefSeq" id="WP_380020981.1">
    <property type="nucleotide sequence ID" value="NZ_JBHSHD010000008.1"/>
</dbReference>
<dbReference type="InterPro" id="IPR011009">
    <property type="entry name" value="Kinase-like_dom_sf"/>
</dbReference>
<sequence>MSVPAERWAEIAASFDELVELAPAQRAARLAQIAREDPALAREVEALLAADEADHALLEGGAMQAMPAFAELAGGDASVGAVAGPYRLLRRLGEGGMGVVWLAERIDGAYEQHVAVKLLRPGMDSHAIVRRFLQERRILARLSHPHVVRLLDGGMSASRRPYYVMEYVDGTTITQYAAQRQADVRTRVALLAVAADAVAYAHANLIVHRDLKPSNVLVDRDGQPRVLDFGIAKLIEEGGEQTLTGTAWRVLSPAYAAPEQILGEPVGTATDVYALGLVLCELLVGELPQRRRAAQLAEDATKEITLRASTIASGLPPDRVAGLYGAALDRRSLVRSVSGDLDLIIATALQREPARRYATAAAFAADLRRWLDGRPIEARADSAAYRLGKFVRRHRAGVAASALVACALLGGFGVALWQAGVARQQAQRADAERVLAQRQLARTERVKDFILALFREQDPISRAKARARSATDLVREGVVQTDATLASDPDLQAELLRDLGEIQIGLDDRENAAQTLERAWNLQRRASGADSVAAAKALASYADAVSAGGDMQAAEPMFRDALARLRAAGEGQTPSILPAESKLALIELVKANHAEAERLARHALEVARAAWGGDSVRLVPHLLTLGKVQQEIPRYEDALRTYREALRITVGASGEEHVRTAMLHASIADVLRVLDREDEALAEYAAALRVVRAQLPAGHATLASMLTRVADLQRRRGDLDAAEKAIDEAIAILAAGQASGPYAQALQFQADLLLARGRADAAVQRYAQAVATFRAATGESAYVATSTLKRAGALVRAGRLAEAEAACLEAQGVLARLPQDEYLGGYAASVLGELRHAQARYAEAAAQRRIVLALTSKIYAAGHPEIAVARIALADSLVAMRDAAQRAEAATLLEDARAVLERPDAAGDAAPLGELYLARAALRLDEGDVAAARADVGKAMPRLAKKPQPENTLRRARELARRLGVRPA</sequence>
<dbReference type="Pfam" id="PF13424">
    <property type="entry name" value="TPR_12"/>
    <property type="match status" value="1"/>
</dbReference>
<organism evidence="7 8">
    <name type="scientific">Dokdonella ginsengisoli</name>
    <dbReference type="NCBI Taxonomy" id="363846"/>
    <lineage>
        <taxon>Bacteria</taxon>
        <taxon>Pseudomonadati</taxon>
        <taxon>Pseudomonadota</taxon>
        <taxon>Gammaproteobacteria</taxon>
        <taxon>Lysobacterales</taxon>
        <taxon>Rhodanobacteraceae</taxon>
        <taxon>Dokdonella</taxon>
    </lineage>
</organism>
<evidence type="ECO:0000256" key="3">
    <source>
        <dbReference type="ARBA" id="ARBA00022777"/>
    </source>
</evidence>
<dbReference type="EMBL" id="JBHSHD010000008">
    <property type="protein sequence ID" value="MFC4820878.1"/>
    <property type="molecule type" value="Genomic_DNA"/>
</dbReference>
<dbReference type="Gene3D" id="3.30.200.20">
    <property type="entry name" value="Phosphorylase Kinase, domain 1"/>
    <property type="match status" value="1"/>
</dbReference>
<proteinExistence type="predicted"/>
<evidence type="ECO:0000313" key="7">
    <source>
        <dbReference type="EMBL" id="MFC4820878.1"/>
    </source>
</evidence>
<keyword evidence="8" id="KW-1185">Reference proteome</keyword>
<evidence type="ECO:0000256" key="2">
    <source>
        <dbReference type="ARBA" id="ARBA00022741"/>
    </source>
</evidence>
<protein>
    <submittedName>
        <fullName evidence="7">Protein kinase</fullName>
    </submittedName>
</protein>
<dbReference type="PANTHER" id="PTHR43289:SF34">
    <property type="entry name" value="SERINE_THREONINE-PROTEIN KINASE YBDM-RELATED"/>
    <property type="match status" value="1"/>
</dbReference>
<evidence type="ECO:0000256" key="5">
    <source>
        <dbReference type="PROSITE-ProRule" id="PRU10141"/>
    </source>
</evidence>
<evidence type="ECO:0000313" key="8">
    <source>
        <dbReference type="Proteomes" id="UP001595886"/>
    </source>
</evidence>
<evidence type="ECO:0000256" key="1">
    <source>
        <dbReference type="ARBA" id="ARBA00022679"/>
    </source>
</evidence>
<dbReference type="InterPro" id="IPR008271">
    <property type="entry name" value="Ser/Thr_kinase_AS"/>
</dbReference>
<dbReference type="PANTHER" id="PTHR43289">
    <property type="entry name" value="MITOGEN-ACTIVATED PROTEIN KINASE KINASE KINASE 20-RELATED"/>
    <property type="match status" value="1"/>
</dbReference>
<dbReference type="PROSITE" id="PS50011">
    <property type="entry name" value="PROTEIN_KINASE_DOM"/>
    <property type="match status" value="1"/>
</dbReference>